<evidence type="ECO:0000313" key="1">
    <source>
        <dbReference type="EMBL" id="ELY93356.1"/>
    </source>
</evidence>
<reference evidence="1 2" key="1">
    <citation type="journal article" date="2014" name="PLoS Genet.">
        <title>Phylogenetically driven sequencing of extremely halophilic archaea reveals strategies for static and dynamic osmo-response.</title>
        <authorList>
            <person name="Becker E.A."/>
            <person name="Seitzer P.M."/>
            <person name="Tritt A."/>
            <person name="Larsen D."/>
            <person name="Krusor M."/>
            <person name="Yao A.I."/>
            <person name="Wu D."/>
            <person name="Madern D."/>
            <person name="Eisen J.A."/>
            <person name="Darling A.E."/>
            <person name="Facciotti M.T."/>
        </authorList>
    </citation>
    <scope>NUCLEOTIDE SEQUENCE [LARGE SCALE GENOMIC DNA]</scope>
    <source>
        <strain evidence="1 2">JCM 10989</strain>
    </source>
</reference>
<comment type="caution">
    <text evidence="1">The sequence shown here is derived from an EMBL/GenBank/DDBJ whole genome shotgun (WGS) entry which is preliminary data.</text>
</comment>
<dbReference type="RefSeq" id="WP_006652303.1">
    <property type="nucleotide sequence ID" value="NZ_AOIM01000014.1"/>
</dbReference>
<organism evidence="1 2">
    <name type="scientific">Natrialba hulunbeirensis JCM 10989</name>
    <dbReference type="NCBI Taxonomy" id="1227493"/>
    <lineage>
        <taxon>Archaea</taxon>
        <taxon>Methanobacteriati</taxon>
        <taxon>Methanobacteriota</taxon>
        <taxon>Stenosarchaea group</taxon>
        <taxon>Halobacteria</taxon>
        <taxon>Halobacteriales</taxon>
        <taxon>Natrialbaceae</taxon>
        <taxon>Natrialba</taxon>
    </lineage>
</organism>
<dbReference type="Gene3D" id="3.40.50.1010">
    <property type="entry name" value="5'-nuclease"/>
    <property type="match status" value="1"/>
</dbReference>
<dbReference type="AlphaFoldDB" id="M0A4U1"/>
<accession>M0A4U1</accession>
<evidence type="ECO:0000313" key="2">
    <source>
        <dbReference type="Proteomes" id="UP000011519"/>
    </source>
</evidence>
<sequence length="69" mass="7769">MVELLIGESGVDVDISILFDEYLLDLTMYEAGNALWKTGLAHDNLTDSELETAVMRRILQPQSVMISPW</sequence>
<keyword evidence="2" id="KW-1185">Reference proteome</keyword>
<proteinExistence type="predicted"/>
<name>M0A4U1_9EURY</name>
<dbReference type="EMBL" id="AOIM01000014">
    <property type="protein sequence ID" value="ELY93356.1"/>
    <property type="molecule type" value="Genomic_DNA"/>
</dbReference>
<gene>
    <name evidence="1" type="ORF">C483_05303</name>
</gene>
<dbReference type="Proteomes" id="UP000011519">
    <property type="component" value="Unassembled WGS sequence"/>
</dbReference>
<protein>
    <submittedName>
        <fullName evidence="1">PilT protein domain-containing protein</fullName>
    </submittedName>
</protein>